<feature type="compositionally biased region" description="Low complexity" evidence="1">
    <location>
        <begin position="292"/>
        <end position="303"/>
    </location>
</feature>
<evidence type="ECO:0000256" key="1">
    <source>
        <dbReference type="SAM" id="MobiDB-lite"/>
    </source>
</evidence>
<reference evidence="4" key="1">
    <citation type="journal article" date="2013" name="Nature">
        <title>Pan genome of the phytoplankton Emiliania underpins its global distribution.</title>
        <authorList>
            <person name="Read B.A."/>
            <person name="Kegel J."/>
            <person name="Klute M.J."/>
            <person name="Kuo A."/>
            <person name="Lefebvre S.C."/>
            <person name="Maumus F."/>
            <person name="Mayer C."/>
            <person name="Miller J."/>
            <person name="Monier A."/>
            <person name="Salamov A."/>
            <person name="Young J."/>
            <person name="Aguilar M."/>
            <person name="Claverie J.M."/>
            <person name="Frickenhaus S."/>
            <person name="Gonzalez K."/>
            <person name="Herman E.K."/>
            <person name="Lin Y.C."/>
            <person name="Napier J."/>
            <person name="Ogata H."/>
            <person name="Sarno A.F."/>
            <person name="Shmutz J."/>
            <person name="Schroeder D."/>
            <person name="de Vargas C."/>
            <person name="Verret F."/>
            <person name="von Dassow P."/>
            <person name="Valentin K."/>
            <person name="Van de Peer Y."/>
            <person name="Wheeler G."/>
            <person name="Dacks J.B."/>
            <person name="Delwiche C.F."/>
            <person name="Dyhrman S.T."/>
            <person name="Glockner G."/>
            <person name="John U."/>
            <person name="Richards T."/>
            <person name="Worden A.Z."/>
            <person name="Zhang X."/>
            <person name="Grigoriev I.V."/>
            <person name="Allen A.E."/>
            <person name="Bidle K."/>
            <person name="Borodovsky M."/>
            <person name="Bowler C."/>
            <person name="Brownlee C."/>
            <person name="Cock J.M."/>
            <person name="Elias M."/>
            <person name="Gladyshev V.N."/>
            <person name="Groth M."/>
            <person name="Guda C."/>
            <person name="Hadaegh A."/>
            <person name="Iglesias-Rodriguez M.D."/>
            <person name="Jenkins J."/>
            <person name="Jones B.M."/>
            <person name="Lawson T."/>
            <person name="Leese F."/>
            <person name="Lindquist E."/>
            <person name="Lobanov A."/>
            <person name="Lomsadze A."/>
            <person name="Malik S.B."/>
            <person name="Marsh M.E."/>
            <person name="Mackinder L."/>
            <person name="Mock T."/>
            <person name="Mueller-Roeber B."/>
            <person name="Pagarete A."/>
            <person name="Parker M."/>
            <person name="Probert I."/>
            <person name="Quesneville H."/>
            <person name="Raines C."/>
            <person name="Rensing S.A."/>
            <person name="Riano-Pachon D.M."/>
            <person name="Richier S."/>
            <person name="Rokitta S."/>
            <person name="Shiraiwa Y."/>
            <person name="Soanes D.M."/>
            <person name="van der Giezen M."/>
            <person name="Wahlund T.M."/>
            <person name="Williams B."/>
            <person name="Wilson W."/>
            <person name="Wolfe G."/>
            <person name="Wurch L.L."/>
        </authorList>
    </citation>
    <scope>NUCLEOTIDE SEQUENCE</scope>
</reference>
<keyword evidence="4" id="KW-1185">Reference proteome</keyword>
<dbReference type="CDD" id="cd02440">
    <property type="entry name" value="AdoMet_MTases"/>
    <property type="match status" value="1"/>
</dbReference>
<proteinExistence type="predicted"/>
<feature type="region of interest" description="Disordered" evidence="1">
    <location>
        <begin position="1"/>
        <end position="20"/>
    </location>
</feature>
<feature type="compositionally biased region" description="Basic and acidic residues" evidence="1">
    <location>
        <begin position="335"/>
        <end position="345"/>
    </location>
</feature>
<dbReference type="EnsemblProtists" id="EOD42093">
    <property type="protein sequence ID" value="EOD42093"/>
    <property type="gene ID" value="EMIHUDRAFT_95251"/>
</dbReference>
<dbReference type="CDD" id="cd00060">
    <property type="entry name" value="FHA"/>
    <property type="match status" value="1"/>
</dbReference>
<dbReference type="SUPFAM" id="SSF53335">
    <property type="entry name" value="S-adenosyl-L-methionine-dependent methyltransferases"/>
    <property type="match status" value="1"/>
</dbReference>
<dbReference type="AlphaFoldDB" id="A0A0D3L258"/>
<feature type="domain" description="FHA" evidence="2">
    <location>
        <begin position="28"/>
        <end position="77"/>
    </location>
</feature>
<evidence type="ECO:0000313" key="4">
    <source>
        <dbReference type="Proteomes" id="UP000013827"/>
    </source>
</evidence>
<name>A0A0D3L258_EMIH1</name>
<dbReference type="OMA" id="MLCELAY"/>
<dbReference type="Proteomes" id="UP000013827">
    <property type="component" value="Unassembled WGS sequence"/>
</dbReference>
<feature type="compositionally biased region" description="Acidic residues" evidence="1">
    <location>
        <begin position="146"/>
        <end position="160"/>
    </location>
</feature>
<dbReference type="Gene3D" id="3.40.50.150">
    <property type="entry name" value="Vaccinia Virus protein VP39"/>
    <property type="match status" value="2"/>
</dbReference>
<dbReference type="PaxDb" id="2903-EOD42093"/>
<dbReference type="SMART" id="SM00240">
    <property type="entry name" value="FHA"/>
    <property type="match status" value="1"/>
</dbReference>
<dbReference type="Gene3D" id="2.60.200.20">
    <property type="match status" value="1"/>
</dbReference>
<dbReference type="HOGENOM" id="CLU_417057_0_0_1"/>
<reference evidence="3" key="2">
    <citation type="submission" date="2024-10" db="UniProtKB">
        <authorList>
            <consortium name="EnsemblProtists"/>
        </authorList>
    </citation>
    <scope>IDENTIFICATION</scope>
</reference>
<feature type="compositionally biased region" description="Gly residues" evidence="1">
    <location>
        <begin position="304"/>
        <end position="327"/>
    </location>
</feature>
<evidence type="ECO:0000313" key="3">
    <source>
        <dbReference type="EnsemblProtists" id="EOD42093"/>
    </source>
</evidence>
<protein>
    <recommendedName>
        <fullName evidence="2">FHA domain-containing protein</fullName>
    </recommendedName>
</protein>
<accession>A0A0D3L258</accession>
<evidence type="ECO:0000259" key="2">
    <source>
        <dbReference type="PROSITE" id="PS50006"/>
    </source>
</evidence>
<dbReference type="RefSeq" id="XP_005794522.1">
    <property type="nucleotide sequence ID" value="XM_005794465.1"/>
</dbReference>
<dbReference type="Pfam" id="PF00498">
    <property type="entry name" value="FHA"/>
    <property type="match status" value="1"/>
</dbReference>
<dbReference type="KEGG" id="ehx:EMIHUDRAFT_95251"/>
<feature type="region of interest" description="Disordered" evidence="1">
    <location>
        <begin position="274"/>
        <end position="345"/>
    </location>
</feature>
<feature type="compositionally biased region" description="Acidic residues" evidence="1">
    <location>
        <begin position="120"/>
        <end position="131"/>
    </location>
</feature>
<dbReference type="SUPFAM" id="SSF49879">
    <property type="entry name" value="SMAD/FHA domain"/>
    <property type="match status" value="1"/>
</dbReference>
<dbReference type="GeneID" id="17287363"/>
<sequence length="658" mass="68377">MRLPHLEQLQPPPPPSGRRLPLLDGTPFRIGRNADSEAVVHGEFISRDHASLRKSDSGGWVLRDLSRNGVFIAGSLRLKPNQDHILTDGDEIRLGGPGADAEAIFRFVHPSSGSPALAGGEEEAGGEEMEAAGEQTEAGGERDGEAEAAEESEEECTQEDPELMHCLAAAAAAAAGAAPASSAASDDLDDETAPGLASVMPFSLSNAEFVEAARGVCAAEAAAAAAAAAEEEERAASKPVAAAAAVSGTGGAGAAPAAKRARIDCFYPDAGAAARDATGAPAPGSPVGGSSTGQSGAAAAAPSAGGGSSRSHGGGVAAAGSGAGAGRLHGFSRKPSQEARALAEADAVRPDGQGELGHRFGAPPFSVLNSQRGYWKERRHFWEGTYNVHSEEGRGDNLIGYKGLGGEGARGTSVFCPVLSELCCRWWCPAGGTVLDPFAGGSVRGVVAGWLGLRYVGLELRREQIARNREQAARAGAVAGSSGHRWRPPEWVEADARELADGDGPAGAPRQADFVFSCPPYFDLEQYSDDPRDLSRAHSYATFLAAYEAIIAAAAHRLKPRRFACFVVGEIRDGDGFMRNFVGDTVSAFQKAGCRLYNSCVMLLPFNTLPVRAGKAMASSAKLGMCHQHVLVFYNGRNPAAEVKGLKLANMTRPLEWE</sequence>
<dbReference type="InterPro" id="IPR029063">
    <property type="entry name" value="SAM-dependent_MTases_sf"/>
</dbReference>
<dbReference type="PROSITE" id="PS50006">
    <property type="entry name" value="FHA_DOMAIN"/>
    <property type="match status" value="1"/>
</dbReference>
<feature type="region of interest" description="Disordered" evidence="1">
    <location>
        <begin position="110"/>
        <end position="160"/>
    </location>
</feature>
<organism evidence="3 4">
    <name type="scientific">Emiliania huxleyi (strain CCMP1516)</name>
    <dbReference type="NCBI Taxonomy" id="280463"/>
    <lineage>
        <taxon>Eukaryota</taxon>
        <taxon>Haptista</taxon>
        <taxon>Haptophyta</taxon>
        <taxon>Prymnesiophyceae</taxon>
        <taxon>Isochrysidales</taxon>
        <taxon>Noelaerhabdaceae</taxon>
        <taxon>Emiliania</taxon>
    </lineage>
</organism>
<dbReference type="InterPro" id="IPR000253">
    <property type="entry name" value="FHA_dom"/>
</dbReference>
<dbReference type="InterPro" id="IPR008984">
    <property type="entry name" value="SMAD_FHA_dom_sf"/>
</dbReference>